<keyword evidence="2 5" id="KW-0812">Transmembrane</keyword>
<gene>
    <name evidence="6" type="ORF">BCR35DRAFT_329920</name>
</gene>
<dbReference type="InParanoid" id="A0A1Y2G192"/>
<dbReference type="InterPro" id="IPR051076">
    <property type="entry name" value="Golgi_membrane_TVP38/TMEM64"/>
</dbReference>
<sequence length="476" mass="52773">MTFSSDVQQVWRWAKASDWKARFRRCFQPKFWGVWVVLLIACVAAVAVSFYHDHIVNFIAGYKARILEWWMSPFIAVLALMIWAIPPMVGHPLLVLVIGLVWGLLKGSIITIVGTVLGELVVYLVIRAAFMERAKEEEASSPFYASVALVLRSGGLWPNTFVRVSFISGHITTILQALTGTPWYIFILAHVFGKHDSASHTFLISALIYAFTMSFSAIAAVILWRRVSSCSTSANTRVFRLPLFMLLEMKIQLLLLAHLATAVSAAWEEDFASPNSWLTSVIDTYPPGLGEPLNVVLSAQSSAEVLTRDGFEEWLNSVGYAEECLGFHAGNKQSADLNDGKGLKEQDGLYRWAYGLVFNGGSCYESLNGGSHVRYWFQERTGAVFVAVSNEMNATMNHDIVPNGYDLGRDMLVGLANVSVGTTSPSSGVVYSTTSTFASGLINPGYEGINHYVARPHRDCHRQHHGRKREPHVSTR</sequence>
<name>A0A1Y2G192_9BASI</name>
<feature type="transmembrane region" description="Helical" evidence="5">
    <location>
        <begin position="204"/>
        <end position="224"/>
    </location>
</feature>
<accession>A0A1Y2G192</accession>
<evidence type="ECO:0008006" key="8">
    <source>
        <dbReference type="Google" id="ProtNLM"/>
    </source>
</evidence>
<dbReference type="Proteomes" id="UP000193467">
    <property type="component" value="Unassembled WGS sequence"/>
</dbReference>
<feature type="transmembrane region" description="Helical" evidence="5">
    <location>
        <begin position="174"/>
        <end position="192"/>
    </location>
</feature>
<keyword evidence="4 5" id="KW-0472">Membrane</keyword>
<evidence type="ECO:0000256" key="3">
    <source>
        <dbReference type="ARBA" id="ARBA00022989"/>
    </source>
</evidence>
<comment type="subcellular location">
    <subcellularLocation>
        <location evidence="1">Endomembrane system</location>
        <topology evidence="1">Multi-pass membrane protein</topology>
    </subcellularLocation>
</comment>
<dbReference type="PANTHER" id="PTHR47549:SF2">
    <property type="entry name" value="GOLGI APPARATUS MEMBRANE PROTEIN TVP38"/>
    <property type="match status" value="1"/>
</dbReference>
<dbReference type="PANTHER" id="PTHR47549">
    <property type="entry name" value="GOLGI APPARATUS MEMBRANE PROTEIN TVP38-RELATED"/>
    <property type="match status" value="1"/>
</dbReference>
<feature type="transmembrane region" description="Helical" evidence="5">
    <location>
        <begin position="31"/>
        <end position="51"/>
    </location>
</feature>
<feature type="transmembrane region" description="Helical" evidence="5">
    <location>
        <begin position="71"/>
        <end position="102"/>
    </location>
</feature>
<feature type="transmembrane region" description="Helical" evidence="5">
    <location>
        <begin position="109"/>
        <end position="130"/>
    </location>
</feature>
<protein>
    <recommendedName>
        <fullName evidence="8">Golgi apparatus membrane protein TVP38</fullName>
    </recommendedName>
</protein>
<dbReference type="GO" id="GO:0012505">
    <property type="term" value="C:endomembrane system"/>
    <property type="evidence" value="ECO:0007669"/>
    <property type="project" value="UniProtKB-SubCell"/>
</dbReference>
<dbReference type="STRING" id="106004.A0A1Y2G192"/>
<keyword evidence="7" id="KW-1185">Reference proteome</keyword>
<evidence type="ECO:0000313" key="6">
    <source>
        <dbReference type="EMBL" id="ORY88680.1"/>
    </source>
</evidence>
<organism evidence="6 7">
    <name type="scientific">Leucosporidium creatinivorum</name>
    <dbReference type="NCBI Taxonomy" id="106004"/>
    <lineage>
        <taxon>Eukaryota</taxon>
        <taxon>Fungi</taxon>
        <taxon>Dikarya</taxon>
        <taxon>Basidiomycota</taxon>
        <taxon>Pucciniomycotina</taxon>
        <taxon>Microbotryomycetes</taxon>
        <taxon>Leucosporidiales</taxon>
        <taxon>Leucosporidium</taxon>
    </lineage>
</organism>
<evidence type="ECO:0000256" key="4">
    <source>
        <dbReference type="ARBA" id="ARBA00023136"/>
    </source>
</evidence>
<reference evidence="6 7" key="1">
    <citation type="submission" date="2016-07" db="EMBL/GenBank/DDBJ databases">
        <title>Pervasive Adenine N6-methylation of Active Genes in Fungi.</title>
        <authorList>
            <consortium name="DOE Joint Genome Institute"/>
            <person name="Mondo S.J."/>
            <person name="Dannebaum R.O."/>
            <person name="Kuo R.C."/>
            <person name="Labutti K."/>
            <person name="Haridas S."/>
            <person name="Kuo A."/>
            <person name="Salamov A."/>
            <person name="Ahrendt S.R."/>
            <person name="Lipzen A."/>
            <person name="Sullivan W."/>
            <person name="Andreopoulos W.B."/>
            <person name="Clum A."/>
            <person name="Lindquist E."/>
            <person name="Daum C."/>
            <person name="Ramamoorthy G.K."/>
            <person name="Gryganskyi A."/>
            <person name="Culley D."/>
            <person name="Magnuson J.K."/>
            <person name="James T.Y."/>
            <person name="O'Malley M.A."/>
            <person name="Stajich J.E."/>
            <person name="Spatafora J.W."/>
            <person name="Visel A."/>
            <person name="Grigoriev I.V."/>
        </authorList>
    </citation>
    <scope>NUCLEOTIDE SEQUENCE [LARGE SCALE GENOMIC DNA]</scope>
    <source>
        <strain evidence="6 7">62-1032</strain>
    </source>
</reference>
<dbReference type="AlphaFoldDB" id="A0A1Y2G192"/>
<evidence type="ECO:0000256" key="1">
    <source>
        <dbReference type="ARBA" id="ARBA00004127"/>
    </source>
</evidence>
<dbReference type="EMBL" id="MCGR01000009">
    <property type="protein sequence ID" value="ORY88680.1"/>
    <property type="molecule type" value="Genomic_DNA"/>
</dbReference>
<comment type="caution">
    <text evidence="6">The sequence shown here is derived from an EMBL/GenBank/DDBJ whole genome shotgun (WGS) entry which is preliminary data.</text>
</comment>
<dbReference type="OrthoDB" id="2310204at2759"/>
<evidence type="ECO:0000313" key="7">
    <source>
        <dbReference type="Proteomes" id="UP000193467"/>
    </source>
</evidence>
<evidence type="ECO:0000256" key="5">
    <source>
        <dbReference type="SAM" id="Phobius"/>
    </source>
</evidence>
<proteinExistence type="predicted"/>
<evidence type="ECO:0000256" key="2">
    <source>
        <dbReference type="ARBA" id="ARBA00022692"/>
    </source>
</evidence>
<keyword evidence="3 5" id="KW-1133">Transmembrane helix</keyword>